<dbReference type="AlphaFoldDB" id="A0AAE2ZQA0"/>
<dbReference type="Pfam" id="PF13480">
    <property type="entry name" value="Acetyltransf_6"/>
    <property type="match status" value="1"/>
</dbReference>
<dbReference type="RefSeq" id="WP_220231537.1">
    <property type="nucleotide sequence ID" value="NZ_JAICBX010000009.1"/>
</dbReference>
<accession>A0AAE2ZQA0</accession>
<dbReference type="EC" id="2.3.1.-" evidence="3"/>
<dbReference type="SUPFAM" id="SSF55729">
    <property type="entry name" value="Acyl-CoA N-acyltransferases (Nat)"/>
    <property type="match status" value="1"/>
</dbReference>
<dbReference type="GO" id="GO:0016746">
    <property type="term" value="F:acyltransferase activity"/>
    <property type="evidence" value="ECO:0007669"/>
    <property type="project" value="UniProtKB-KW"/>
</dbReference>
<evidence type="ECO:0000259" key="2">
    <source>
        <dbReference type="Pfam" id="PF13480"/>
    </source>
</evidence>
<sequence>MALTPLNKREMEESDGSKPAAEPAATKQPVDFELSLETGLTGRALKLYPASAGYDLREELDFLTARAMEDNVFFSAQFLAPAMPRLEDRTIRLMVIRDDNEARSRLRFLMPFSVEKPGMPVGPSIIRSWSNPFGPLGTPLLDSENAAETISGLFDAINRPESGLPSILVLPNLRRDGPFASVLRAVALSRNLTIAETDPFERPVLRSDVPPAQYLDQTISAKHRREHRRQKRKLSELGKLAYHVARNPEEIRQRTEEFLTLEASGWKGSRRSALAMDRFRAAFTREAITNLAEKDNVRIHTLDLDGRAIASMIVFVMNGTAYTWKTAFDETYSQFSPGQLLVEDLTETLLEDPNIDMTDSCAVPDHPVMSRSWQERSPMSTVIVGLNEAKDREVRQVAKQLHLYHETRNFGRRVREKLRSMIGLR</sequence>
<comment type="caution">
    <text evidence="3">The sequence shown here is derived from an EMBL/GenBank/DDBJ whole genome shotgun (WGS) entry which is preliminary data.</text>
</comment>
<dbReference type="Proteomes" id="UP001196509">
    <property type="component" value="Unassembled WGS sequence"/>
</dbReference>
<feature type="region of interest" description="Disordered" evidence="1">
    <location>
        <begin position="1"/>
        <end position="29"/>
    </location>
</feature>
<dbReference type="InterPro" id="IPR038740">
    <property type="entry name" value="BioF2-like_GNAT_dom"/>
</dbReference>
<protein>
    <submittedName>
        <fullName evidence="3">GNAT family N-acetyltransferase</fullName>
        <ecNumber evidence="3">2.3.1.-</ecNumber>
    </submittedName>
</protein>
<gene>
    <name evidence="3" type="ORF">K1W69_26680</name>
</gene>
<dbReference type="EMBL" id="JAICBX010000009">
    <property type="protein sequence ID" value="MBW8640803.1"/>
    <property type="molecule type" value="Genomic_DNA"/>
</dbReference>
<evidence type="ECO:0000313" key="4">
    <source>
        <dbReference type="Proteomes" id="UP001196509"/>
    </source>
</evidence>
<evidence type="ECO:0000256" key="1">
    <source>
        <dbReference type="SAM" id="MobiDB-lite"/>
    </source>
</evidence>
<evidence type="ECO:0000313" key="3">
    <source>
        <dbReference type="EMBL" id="MBW8640803.1"/>
    </source>
</evidence>
<dbReference type="Gene3D" id="3.40.630.30">
    <property type="match status" value="1"/>
</dbReference>
<reference evidence="3" key="1">
    <citation type="submission" date="2021-08" db="EMBL/GenBank/DDBJ databases">
        <title>Hoeflea bacterium WL0058 sp. nov., isolated from the sediment.</title>
        <authorList>
            <person name="Wang L."/>
            <person name="Zhang D."/>
        </authorList>
    </citation>
    <scope>NUCLEOTIDE SEQUENCE</scope>
    <source>
        <strain evidence="3">WL0058</strain>
    </source>
</reference>
<organism evidence="3 4">
    <name type="scientific">Flavimaribacter sediminis</name>
    <dbReference type="NCBI Taxonomy" id="2865987"/>
    <lineage>
        <taxon>Bacteria</taxon>
        <taxon>Pseudomonadati</taxon>
        <taxon>Pseudomonadota</taxon>
        <taxon>Alphaproteobacteria</taxon>
        <taxon>Hyphomicrobiales</taxon>
        <taxon>Rhizobiaceae</taxon>
        <taxon>Flavimaribacter</taxon>
    </lineage>
</organism>
<keyword evidence="4" id="KW-1185">Reference proteome</keyword>
<proteinExistence type="predicted"/>
<dbReference type="InterPro" id="IPR016181">
    <property type="entry name" value="Acyl_CoA_acyltransferase"/>
</dbReference>
<keyword evidence="3" id="KW-0012">Acyltransferase</keyword>
<feature type="domain" description="BioF2-like acetyltransferase" evidence="2">
    <location>
        <begin position="221"/>
        <end position="352"/>
    </location>
</feature>
<name>A0AAE2ZQA0_9HYPH</name>
<keyword evidence="3" id="KW-0808">Transferase</keyword>